<reference evidence="1 2" key="1">
    <citation type="submission" date="2018-11" db="EMBL/GenBank/DDBJ databases">
        <title>Microbial catabolism of amino acid.</title>
        <authorList>
            <person name="Hibi M."/>
            <person name="Ogawa J."/>
        </authorList>
    </citation>
    <scope>NUCLEOTIDE SEQUENCE [LARGE SCALE GENOMIC DNA]</scope>
    <source>
        <strain evidence="1 2">C31-06</strain>
    </source>
</reference>
<dbReference type="EMBL" id="BHYM01000002">
    <property type="protein sequence ID" value="GCE36548.1"/>
    <property type="molecule type" value="Genomic_DNA"/>
</dbReference>
<organism evidence="1 2">
    <name type="scientific">Rhodococcus wratislaviensis</name>
    <name type="common">Tsukamurella wratislaviensis</name>
    <dbReference type="NCBI Taxonomy" id="44752"/>
    <lineage>
        <taxon>Bacteria</taxon>
        <taxon>Bacillati</taxon>
        <taxon>Actinomycetota</taxon>
        <taxon>Actinomycetes</taxon>
        <taxon>Mycobacteriales</taxon>
        <taxon>Nocardiaceae</taxon>
        <taxon>Rhodococcus</taxon>
    </lineage>
</organism>
<evidence type="ECO:0008006" key="3">
    <source>
        <dbReference type="Google" id="ProtNLM"/>
    </source>
</evidence>
<name>A0A402BYY0_RHOWR</name>
<gene>
    <name evidence="1" type="ORF">Rhow_001914</name>
</gene>
<dbReference type="Proteomes" id="UP000287519">
    <property type="component" value="Unassembled WGS sequence"/>
</dbReference>
<evidence type="ECO:0000313" key="2">
    <source>
        <dbReference type="Proteomes" id="UP000287519"/>
    </source>
</evidence>
<proteinExistence type="predicted"/>
<sequence length="45" mass="5318">MGDHDYSRYVEHLRRHHPDAEVPSERDYWKARYADADANPGARCC</sequence>
<comment type="caution">
    <text evidence="1">The sequence shown here is derived from an EMBL/GenBank/DDBJ whole genome shotgun (WGS) entry which is preliminary data.</text>
</comment>
<evidence type="ECO:0000313" key="1">
    <source>
        <dbReference type="EMBL" id="GCE36548.1"/>
    </source>
</evidence>
<accession>A0A402BYY0</accession>
<protein>
    <recommendedName>
        <fullName evidence="3">DUF466 domain-containing protein</fullName>
    </recommendedName>
</protein>
<dbReference type="InterPro" id="IPR007423">
    <property type="entry name" value="Sel_put"/>
</dbReference>
<dbReference type="AlphaFoldDB" id="A0A402BYY0"/>
<dbReference type="Pfam" id="PF04328">
    <property type="entry name" value="Sel_put"/>
    <property type="match status" value="1"/>
</dbReference>
<keyword evidence="2" id="KW-1185">Reference proteome</keyword>